<dbReference type="RefSeq" id="WP_322134078.1">
    <property type="nucleotide sequence ID" value="NZ_CP085036.1"/>
</dbReference>
<feature type="chain" id="PRO_5046199236" evidence="1">
    <location>
        <begin position="20"/>
        <end position="279"/>
    </location>
</feature>
<keyword evidence="1" id="KW-0732">Signal</keyword>
<comment type="caution">
    <text evidence="2">The sequence shown here is derived from an EMBL/GenBank/DDBJ whole genome shotgun (WGS) entry which is preliminary data.</text>
</comment>
<organism evidence="2 3">
    <name type="scientific">Antiquaquibacter oligotrophicus</name>
    <dbReference type="NCBI Taxonomy" id="2880260"/>
    <lineage>
        <taxon>Bacteria</taxon>
        <taxon>Bacillati</taxon>
        <taxon>Actinomycetota</taxon>
        <taxon>Actinomycetes</taxon>
        <taxon>Micrococcales</taxon>
        <taxon>Microbacteriaceae</taxon>
        <taxon>Antiquaquibacter</taxon>
    </lineage>
</organism>
<evidence type="ECO:0000256" key="1">
    <source>
        <dbReference type="SAM" id="SignalP"/>
    </source>
</evidence>
<protein>
    <submittedName>
        <fullName evidence="2">Type II secretory pathway pseudopilin PulG</fullName>
    </submittedName>
</protein>
<proteinExistence type="predicted"/>
<feature type="signal peptide" evidence="1">
    <location>
        <begin position="1"/>
        <end position="19"/>
    </location>
</feature>
<evidence type="ECO:0000313" key="3">
    <source>
        <dbReference type="Proteomes" id="UP001160142"/>
    </source>
</evidence>
<name>A0ABT6KPJ1_9MICO</name>
<sequence length="279" mass="28048">MRPLLLPAIAVLAAAGVVAVPAALHLTDRFEAEAQFDAAVTSAATAGTEAQAALAAWETAVDAANLHLEDARAVASAGVGYLDAAALEALVAANSDVDEALAVDVRGGSPMPSTERPTSAAELRDSAKSLDLWSTDSSELSASVLADAASVDDLTVSSADAVAAAIDSVTAHATSALAVAPIASAETRSALEAARDALLAAAKGDEPRASYVSAYAAAVEAAFASQRAEEAAAAAREAEANAEARADTRARLDLFLHDLPPFDICDHVFCVDGIVVGVS</sequence>
<keyword evidence="3" id="KW-1185">Reference proteome</keyword>
<accession>A0ABT6KPJ1</accession>
<reference evidence="2 3" key="1">
    <citation type="submission" date="2023-04" db="EMBL/GenBank/DDBJ databases">
        <title>Genome Encyclopedia of Bacteria and Archaea VI: Functional Genomics of Type Strains.</title>
        <authorList>
            <person name="Whitman W."/>
        </authorList>
    </citation>
    <scope>NUCLEOTIDE SEQUENCE [LARGE SCALE GENOMIC DNA]</scope>
    <source>
        <strain evidence="2 3">SG_E_30_P1</strain>
    </source>
</reference>
<evidence type="ECO:0000313" key="2">
    <source>
        <dbReference type="EMBL" id="MDH6181774.1"/>
    </source>
</evidence>
<gene>
    <name evidence="2" type="ORF">M2152_001956</name>
</gene>
<dbReference type="Proteomes" id="UP001160142">
    <property type="component" value="Unassembled WGS sequence"/>
</dbReference>
<dbReference type="EMBL" id="JARXVQ010000001">
    <property type="protein sequence ID" value="MDH6181774.1"/>
    <property type="molecule type" value="Genomic_DNA"/>
</dbReference>